<dbReference type="RefSeq" id="WP_011809855.1">
    <property type="nucleotide sequence ID" value="NC_008786.1"/>
</dbReference>
<dbReference type="InterPro" id="IPR023346">
    <property type="entry name" value="Lysozyme-like_dom_sf"/>
</dbReference>
<keyword evidence="5" id="KW-1185">Reference proteome</keyword>
<dbReference type="FunFam" id="1.10.8.350:FF:000001">
    <property type="entry name" value="Lytic murein transglycosylase B"/>
    <property type="match status" value="1"/>
</dbReference>
<evidence type="ECO:0000313" key="4">
    <source>
        <dbReference type="EMBL" id="ABM57849.1"/>
    </source>
</evidence>
<dbReference type="GeneID" id="76460673"/>
<dbReference type="NCBIfam" id="TIGR02282">
    <property type="entry name" value="MltB"/>
    <property type="match status" value="1"/>
</dbReference>
<dbReference type="STRING" id="391735.Veis_2099"/>
<dbReference type="eggNOG" id="COG2951">
    <property type="taxonomic scope" value="Bacteria"/>
</dbReference>
<organism evidence="4 5">
    <name type="scientific">Verminephrobacter eiseniae (strain EF01-2)</name>
    <dbReference type="NCBI Taxonomy" id="391735"/>
    <lineage>
        <taxon>Bacteria</taxon>
        <taxon>Pseudomonadati</taxon>
        <taxon>Pseudomonadota</taxon>
        <taxon>Betaproteobacteria</taxon>
        <taxon>Burkholderiales</taxon>
        <taxon>Comamonadaceae</taxon>
        <taxon>Verminephrobacter</taxon>
    </lineage>
</organism>
<feature type="active site" evidence="1">
    <location>
        <position position="146"/>
    </location>
</feature>
<dbReference type="GO" id="GO:0008933">
    <property type="term" value="F:peptidoglycan lytic transglycosylase activity"/>
    <property type="evidence" value="ECO:0007669"/>
    <property type="project" value="TreeGrafter"/>
</dbReference>
<feature type="domain" description="Transglycosylase SLT" evidence="3">
    <location>
        <begin position="54"/>
        <end position="352"/>
    </location>
</feature>
<dbReference type="EMBL" id="CP000542">
    <property type="protein sequence ID" value="ABM57849.1"/>
    <property type="molecule type" value="Genomic_DNA"/>
</dbReference>
<dbReference type="Gene3D" id="1.10.8.350">
    <property type="entry name" value="Bacterial muramidase"/>
    <property type="match status" value="1"/>
</dbReference>
<dbReference type="GO" id="GO:0009253">
    <property type="term" value="P:peptidoglycan catabolic process"/>
    <property type="evidence" value="ECO:0007669"/>
    <property type="project" value="TreeGrafter"/>
</dbReference>
<evidence type="ECO:0000256" key="1">
    <source>
        <dbReference type="PIRSR" id="PIRSR611757-1"/>
    </source>
</evidence>
<evidence type="ECO:0000259" key="3">
    <source>
        <dbReference type="Pfam" id="PF13406"/>
    </source>
</evidence>
<name>A1WJP2_VEREI</name>
<feature type="chain" id="PRO_5002640097" evidence="2">
    <location>
        <begin position="18"/>
        <end position="365"/>
    </location>
</feature>
<dbReference type="InterPro" id="IPR011757">
    <property type="entry name" value="Lytic_transglycosylase_MltB"/>
</dbReference>
<dbReference type="InterPro" id="IPR031304">
    <property type="entry name" value="SLT_2"/>
</dbReference>
<sequence length="365" mass="39592">MVMAMLSMAACAIPAGAATALKSAASCQASQASGTDADPAPLLYAARPEALQWADDLAARRDLERQWLRQIIGQARFLPSVQRLMQPPPAADRASKNWHLYRSRFITPARIRAGLRFWQAQRSALARAEREYGVPAEIIVGIIGVETLYGQQQGRWRVLDALATLAFDFPAAHPRAQERTEFFRRELEQFLSLAQRSGMAPTEPCGSYAGAMGLGQFMPSSWVRYAVDFDGNGRIDLFNDPADAIGSVAHYLRGHGWTPGMATHFGVHFDTARLQLAPLLAPDILPTFSAAEMQAQGAMPDAAGAQHAGPLALVELQNGGAAPSYIAGTENFYAITRYNRSSYYALAVIELGRAVAMARAAQATR</sequence>
<dbReference type="CDD" id="cd13399">
    <property type="entry name" value="Slt35-like"/>
    <property type="match status" value="1"/>
</dbReference>
<keyword evidence="2" id="KW-0732">Signal</keyword>
<feature type="signal peptide" evidence="2">
    <location>
        <begin position="1"/>
        <end position="17"/>
    </location>
</feature>
<evidence type="ECO:0000256" key="2">
    <source>
        <dbReference type="SAM" id="SignalP"/>
    </source>
</evidence>
<dbReference type="Proteomes" id="UP000000374">
    <property type="component" value="Chromosome"/>
</dbReference>
<proteinExistence type="predicted"/>
<dbReference type="HOGENOM" id="CLU_035402_1_1_4"/>
<dbReference type="AlphaFoldDB" id="A1WJP2"/>
<dbReference type="InterPro" id="IPR043426">
    <property type="entry name" value="MltB-like"/>
</dbReference>
<dbReference type="Pfam" id="PF13406">
    <property type="entry name" value="SLT_2"/>
    <property type="match status" value="1"/>
</dbReference>
<evidence type="ECO:0000313" key="5">
    <source>
        <dbReference type="Proteomes" id="UP000000374"/>
    </source>
</evidence>
<protein>
    <submittedName>
        <fullName evidence="4">Lytic murein transglycosylase B</fullName>
    </submittedName>
</protein>
<dbReference type="CAZy" id="GH103">
    <property type="family name" value="Glycoside Hydrolase Family 103"/>
</dbReference>
<dbReference type="Gene3D" id="1.10.530.10">
    <property type="match status" value="1"/>
</dbReference>
<dbReference type="PANTHER" id="PTHR30163">
    <property type="entry name" value="MEMBRANE-BOUND LYTIC MUREIN TRANSGLYCOSYLASE B"/>
    <property type="match status" value="1"/>
</dbReference>
<accession>A1WJP2</accession>
<reference evidence="5" key="1">
    <citation type="submission" date="2006-12" db="EMBL/GenBank/DDBJ databases">
        <title>Complete sequence of chromosome 1 of Verminephrobacter eiseniae EF01-2.</title>
        <authorList>
            <person name="Copeland A."/>
            <person name="Lucas S."/>
            <person name="Lapidus A."/>
            <person name="Barry K."/>
            <person name="Detter J.C."/>
            <person name="Glavina del Rio T."/>
            <person name="Dalin E."/>
            <person name="Tice H."/>
            <person name="Pitluck S."/>
            <person name="Chertkov O."/>
            <person name="Brettin T."/>
            <person name="Bruce D."/>
            <person name="Han C."/>
            <person name="Tapia R."/>
            <person name="Gilna P."/>
            <person name="Schmutz J."/>
            <person name="Larimer F."/>
            <person name="Land M."/>
            <person name="Hauser L."/>
            <person name="Kyrpides N."/>
            <person name="Kim E."/>
            <person name="Stahl D."/>
            <person name="Richardson P."/>
        </authorList>
    </citation>
    <scope>NUCLEOTIDE SEQUENCE [LARGE SCALE GENOMIC DNA]</scope>
    <source>
        <strain evidence="5">EF01-2</strain>
    </source>
</reference>
<dbReference type="SUPFAM" id="SSF53955">
    <property type="entry name" value="Lysozyme-like"/>
    <property type="match status" value="1"/>
</dbReference>
<gene>
    <name evidence="4" type="ordered locus">Veis_2099</name>
</gene>
<dbReference type="KEGG" id="vei:Veis_2099"/>
<dbReference type="PANTHER" id="PTHR30163:SF9">
    <property type="entry name" value="MEMBRANE-BOUND LYTIC MUREIN TRANSGLYCOSYLASE B"/>
    <property type="match status" value="1"/>
</dbReference>